<feature type="domain" description="Pyrrolo-quinoline quinone repeat" evidence="1">
    <location>
        <begin position="348"/>
        <end position="522"/>
    </location>
</feature>
<reference evidence="2" key="1">
    <citation type="submission" date="2018-06" db="EMBL/GenBank/DDBJ databases">
        <authorList>
            <person name="Zhirakovskaya E."/>
        </authorList>
    </citation>
    <scope>NUCLEOTIDE SEQUENCE</scope>
</reference>
<evidence type="ECO:0000259" key="1">
    <source>
        <dbReference type="Pfam" id="PF13360"/>
    </source>
</evidence>
<proteinExistence type="predicted"/>
<dbReference type="AlphaFoldDB" id="A0A3B0RCS1"/>
<dbReference type="PANTHER" id="PTHR34512:SF30">
    <property type="entry name" value="OUTER MEMBRANE PROTEIN ASSEMBLY FACTOR BAMB"/>
    <property type="match status" value="1"/>
</dbReference>
<sequence>MKNFKSTMLLVISFLLSMSFNAQSIDTPEHQYTFNGKVKWMLLTETGTLLASTGEALVGIKPNSKDVSFKFDRLKKVEQENLEFVPGTPFLIIKPKGMMTHTSVVDLINGKMVFDSKAENWKNGVTSRHFISPEMKFVVNGMHKEEGLGQYKVGVGLYDMLTGELMRIFERKGSNLMSGMPDIMGDDIVIPGIKNITCYSISSGAVKWTADVKNATRIVTNEDTKEIYAFRTKGSNTVVYKVNANNGNVMWPEGNKLKGVISRINFTNHGLAIVTNILSSGKKGLAGKIGNKLKGSGQSKVYLLDLNNGVDLWEKSPKTKGIISHFYIEDDGILFGVSSGGINKVGFDGTPLWKKPLKTGSGIQIMARVDKGVLYISQSDTDIIDMNTGESVFGKAVKYKNSKAVTSAYDENRDRFLVSCKDGIYEIDGTNGEYGLLTKDTGFEGKENPTSMSVRETGILLSSDQNLTMLDFNGDQKWHTYYKAPGISTFGKVFMAALAVSSMAMASASAYQAGANKVALGSYHSETRRMENYQEGFSNIAAASFKELGKRFKATKATENSAFILTKLSAGVGLVKVDKDSGGKVSEIILKDKKPMYEVDDIEGILYFKSKGNTISAYNLKR</sequence>
<evidence type="ECO:0000313" key="2">
    <source>
        <dbReference type="EMBL" id="VAV85808.1"/>
    </source>
</evidence>
<dbReference type="Pfam" id="PF13360">
    <property type="entry name" value="PQQ_2"/>
    <property type="match status" value="1"/>
</dbReference>
<accession>A0A3B0RCS1</accession>
<name>A0A3B0RCS1_9ZZZZ</name>
<dbReference type="PANTHER" id="PTHR34512">
    <property type="entry name" value="CELL SURFACE PROTEIN"/>
    <property type="match status" value="1"/>
</dbReference>
<organism evidence="2">
    <name type="scientific">hydrothermal vent metagenome</name>
    <dbReference type="NCBI Taxonomy" id="652676"/>
    <lineage>
        <taxon>unclassified sequences</taxon>
        <taxon>metagenomes</taxon>
        <taxon>ecological metagenomes</taxon>
    </lineage>
</organism>
<dbReference type="SUPFAM" id="SSF50998">
    <property type="entry name" value="Quinoprotein alcohol dehydrogenase-like"/>
    <property type="match status" value="1"/>
</dbReference>
<dbReference type="InterPro" id="IPR002372">
    <property type="entry name" value="PQQ_rpt_dom"/>
</dbReference>
<dbReference type="Gene3D" id="2.130.10.10">
    <property type="entry name" value="YVTN repeat-like/Quinoprotein amine dehydrogenase"/>
    <property type="match status" value="1"/>
</dbReference>
<dbReference type="InterPro" id="IPR015943">
    <property type="entry name" value="WD40/YVTN_repeat-like_dom_sf"/>
</dbReference>
<dbReference type="InterPro" id="IPR011047">
    <property type="entry name" value="Quinoprotein_ADH-like_sf"/>
</dbReference>
<dbReference type="EMBL" id="UOEB01000247">
    <property type="protein sequence ID" value="VAV85808.1"/>
    <property type="molecule type" value="Genomic_DNA"/>
</dbReference>
<protein>
    <recommendedName>
        <fullName evidence="1">Pyrrolo-quinoline quinone repeat domain-containing protein</fullName>
    </recommendedName>
</protein>
<gene>
    <name evidence="2" type="ORF">MNBD_BACTEROID02-1317</name>
</gene>